<evidence type="ECO:0000256" key="1">
    <source>
        <dbReference type="SAM" id="Phobius"/>
    </source>
</evidence>
<sequence>MGFVFFMVFIAPLVLLVALYSGILWVIWRHGAESSTMGQQTASSFPRAKVRVSWVSSSFVIGVSDGLPTWFSKENKLLSKFNNISDGLELCIA</sequence>
<evidence type="ECO:0000313" key="2">
    <source>
        <dbReference type="EMBL" id="JAB68613.1"/>
    </source>
</evidence>
<name>V5H751_IXORI</name>
<dbReference type="AlphaFoldDB" id="V5H751"/>
<protein>
    <submittedName>
        <fullName evidence="2">Uncharacterized protein</fullName>
    </submittedName>
</protein>
<keyword evidence="1" id="KW-0812">Transmembrane</keyword>
<dbReference type="EMBL" id="GANP01015855">
    <property type="protein sequence ID" value="JAB68613.1"/>
    <property type="molecule type" value="mRNA"/>
</dbReference>
<dbReference type="Gene3D" id="1.20.1070.10">
    <property type="entry name" value="Rhodopsin 7-helix transmembrane proteins"/>
    <property type="match status" value="1"/>
</dbReference>
<accession>V5H751</accession>
<proteinExistence type="evidence at transcript level"/>
<dbReference type="SUPFAM" id="SSF81321">
    <property type="entry name" value="Family A G protein-coupled receptor-like"/>
    <property type="match status" value="1"/>
</dbReference>
<keyword evidence="1" id="KW-1133">Transmembrane helix</keyword>
<reference evidence="2" key="1">
    <citation type="journal article" date="2015" name="Sci. Rep.">
        <title>Tissue- and time-dependent transcription in Ixodes ricinus salivary glands and midguts when blood feeding on the vertebrate host.</title>
        <authorList>
            <person name="Kotsyfakis M."/>
            <person name="Schwarz A."/>
            <person name="Erhart J."/>
            <person name="Ribeiro J.M."/>
        </authorList>
    </citation>
    <scope>NUCLEOTIDE SEQUENCE</scope>
    <source>
        <tissue evidence="2">Salivary gland and midgut</tissue>
    </source>
</reference>
<keyword evidence="1" id="KW-0472">Membrane</keyword>
<organism evidence="2">
    <name type="scientific">Ixodes ricinus</name>
    <name type="common">Common tick</name>
    <name type="synonym">Acarus ricinus</name>
    <dbReference type="NCBI Taxonomy" id="34613"/>
    <lineage>
        <taxon>Eukaryota</taxon>
        <taxon>Metazoa</taxon>
        <taxon>Ecdysozoa</taxon>
        <taxon>Arthropoda</taxon>
        <taxon>Chelicerata</taxon>
        <taxon>Arachnida</taxon>
        <taxon>Acari</taxon>
        <taxon>Parasitiformes</taxon>
        <taxon>Ixodida</taxon>
        <taxon>Ixodoidea</taxon>
        <taxon>Ixodidae</taxon>
        <taxon>Ixodinae</taxon>
        <taxon>Ixodes</taxon>
    </lineage>
</organism>
<feature type="transmembrane region" description="Helical" evidence="1">
    <location>
        <begin position="6"/>
        <end position="28"/>
    </location>
</feature>